<keyword evidence="2" id="KW-1133">Transmembrane helix</keyword>
<dbReference type="Pfam" id="PF07693">
    <property type="entry name" value="KAP_NTPase"/>
    <property type="match status" value="2"/>
</dbReference>
<proteinExistence type="predicted"/>
<feature type="domain" description="ScoMcrA-like SRA" evidence="4">
    <location>
        <begin position="16"/>
        <end position="139"/>
    </location>
</feature>
<dbReference type="PANTHER" id="PTHR22674">
    <property type="entry name" value="NTPASE, KAP FAMILY P-LOOP DOMAIN-CONTAINING 1"/>
    <property type="match status" value="1"/>
</dbReference>
<dbReference type="InterPro" id="IPR058712">
    <property type="entry name" value="SRA_ScoMcrA"/>
</dbReference>
<feature type="coiled-coil region" evidence="1">
    <location>
        <begin position="452"/>
        <end position="479"/>
    </location>
</feature>
<dbReference type="PANTHER" id="PTHR22674:SF6">
    <property type="entry name" value="NTPASE KAP FAMILY P-LOOP DOMAIN-CONTAINING PROTEIN 1"/>
    <property type="match status" value="1"/>
</dbReference>
<keyword evidence="6" id="KW-1185">Reference proteome</keyword>
<dbReference type="SUPFAM" id="SSF52540">
    <property type="entry name" value="P-loop containing nucleoside triphosphate hydrolases"/>
    <property type="match status" value="1"/>
</dbReference>
<feature type="domain" description="KAP NTPase" evidence="3">
    <location>
        <begin position="464"/>
        <end position="704"/>
    </location>
</feature>
<dbReference type="OrthoDB" id="9779761at2"/>
<keyword evidence="1" id="KW-0175">Coiled coil</keyword>
<dbReference type="AlphaFoldDB" id="A0A267MN81"/>
<dbReference type="InterPro" id="IPR027417">
    <property type="entry name" value="P-loop_NTPase"/>
</dbReference>
<dbReference type="Pfam" id="PF26348">
    <property type="entry name" value="SRA_ScoMcrA"/>
    <property type="match status" value="1"/>
</dbReference>
<reference evidence="5 6" key="1">
    <citation type="submission" date="2017-06" db="EMBL/GenBank/DDBJ databases">
        <title>Draft genome sequence of anaerobic fermentative bacterium Anaeromicrobium sediminis DY2726D isolated from West Pacific Ocean sediments.</title>
        <authorList>
            <person name="Zeng X."/>
        </authorList>
    </citation>
    <scope>NUCLEOTIDE SEQUENCE [LARGE SCALE GENOMIC DNA]</scope>
    <source>
        <strain evidence="5 6">DY2726D</strain>
    </source>
</reference>
<dbReference type="RefSeq" id="WP_095129967.1">
    <property type="nucleotide sequence ID" value="NZ_NIBG01000001.1"/>
</dbReference>
<evidence type="ECO:0000259" key="3">
    <source>
        <dbReference type="Pfam" id="PF07693"/>
    </source>
</evidence>
<sequence>MAFNPGLKPGDIIDNSKLTDIFKCAPQGGMRRSHTTNTLTLISDNTKPLYNAEWRDGILHYTGMGQNGDQDINGAQNKTLNESNSNGVDVYLFEVFKKREYTYVGQVELAGNPYRDEQIDINNNLRKVWVFPLKKVDDALIRQCNINSDSIEAEDRLEFERDAKALALIIASKKISPPLAVAINGNWGSGKSFLMDKVKKYVNIYGGRKGFCSDLLPIHFNAWEYSDTDIYASLSNKIINEINNAINKVNMGSEELVIEEAESKLLAKLYSVKRYLEDTEMEKKKLEMEKERLEQSKKDIKNKIIKETIKDGIEKTKRSAGNYNIREYQDIIERFDNIGNDINVMKGYIEEGNTLLFKLKAILSSVKKLSWKKTSIYILCTITLGGIIYIYYDKVKFASLITGIGTVLSIVVNFVRNKDKIAWFKVTKKLINELYDVKEKYEGKEREIEPEINNRNKKIIEASDEIEELKKEIEEIKKGKYFNHYLEKRLNEGTYVKELGIINIIKKDFELIRTYIENESTGLDRVVLYIDDLDRCSPSKVKEVLQAIHLFLSDKLFIVVAAIDIRWISKCLTMEYKNLIADENGVNQQQIASVSNYLDKIFQLSIKVPSPNKNQIKSYLKELIKHDIEIESDSNHIDEIEYESINYGMAEVASTIDVRASDDITIESIIINENEIKFIEDAIIDLLGHNPRTIKKFINTYRLVKASNNIELSTNEVLFLLSINITNPYNAESINDLINSAKDIHEFYESIEELIDEEVTTKLNDEKKEMIIKVNEAIDVIKEKGYIMDLKYLQEHLYTAQRFILKL</sequence>
<protein>
    <recommendedName>
        <fullName evidence="7">KAP NTPase domain-containing protein</fullName>
    </recommendedName>
</protein>
<organism evidence="5 6">
    <name type="scientific">Anaeromicrobium sediminis</name>
    <dbReference type="NCBI Taxonomy" id="1478221"/>
    <lineage>
        <taxon>Bacteria</taxon>
        <taxon>Bacillati</taxon>
        <taxon>Bacillota</taxon>
        <taxon>Clostridia</taxon>
        <taxon>Peptostreptococcales</taxon>
        <taxon>Thermotaleaceae</taxon>
        <taxon>Anaeromicrobium</taxon>
    </lineage>
</organism>
<feature type="domain" description="KAP NTPase" evidence="3">
    <location>
        <begin position="163"/>
        <end position="301"/>
    </location>
</feature>
<dbReference type="EMBL" id="NIBG01000001">
    <property type="protein sequence ID" value="PAB60986.1"/>
    <property type="molecule type" value="Genomic_DNA"/>
</dbReference>
<feature type="transmembrane region" description="Helical" evidence="2">
    <location>
        <begin position="397"/>
        <end position="415"/>
    </location>
</feature>
<evidence type="ECO:0000313" key="6">
    <source>
        <dbReference type="Proteomes" id="UP000216024"/>
    </source>
</evidence>
<accession>A0A267MN81</accession>
<evidence type="ECO:0000259" key="4">
    <source>
        <dbReference type="Pfam" id="PF26348"/>
    </source>
</evidence>
<name>A0A267MN81_9FIRM</name>
<dbReference type="Proteomes" id="UP000216024">
    <property type="component" value="Unassembled WGS sequence"/>
</dbReference>
<comment type="caution">
    <text evidence="5">The sequence shown here is derived from an EMBL/GenBank/DDBJ whole genome shotgun (WGS) entry which is preliminary data.</text>
</comment>
<keyword evidence="2" id="KW-0812">Transmembrane</keyword>
<evidence type="ECO:0008006" key="7">
    <source>
        <dbReference type="Google" id="ProtNLM"/>
    </source>
</evidence>
<dbReference type="InterPro" id="IPR052754">
    <property type="entry name" value="NTPase_KAP_P-loop"/>
</dbReference>
<feature type="transmembrane region" description="Helical" evidence="2">
    <location>
        <begin position="374"/>
        <end position="391"/>
    </location>
</feature>
<keyword evidence="2" id="KW-0472">Membrane</keyword>
<evidence type="ECO:0000313" key="5">
    <source>
        <dbReference type="EMBL" id="PAB60986.1"/>
    </source>
</evidence>
<dbReference type="InterPro" id="IPR011646">
    <property type="entry name" value="KAP_P-loop"/>
</dbReference>
<evidence type="ECO:0000256" key="2">
    <source>
        <dbReference type="SAM" id="Phobius"/>
    </source>
</evidence>
<gene>
    <name evidence="5" type="ORF">CCE28_00710</name>
</gene>
<feature type="coiled-coil region" evidence="1">
    <location>
        <begin position="276"/>
        <end position="310"/>
    </location>
</feature>
<evidence type="ECO:0000256" key="1">
    <source>
        <dbReference type="SAM" id="Coils"/>
    </source>
</evidence>